<evidence type="ECO:0000256" key="3">
    <source>
        <dbReference type="ARBA" id="ARBA00022806"/>
    </source>
</evidence>
<dbReference type="PANTHER" id="PTHR47959">
    <property type="entry name" value="ATP-DEPENDENT RNA HELICASE RHLE-RELATED"/>
    <property type="match status" value="1"/>
</dbReference>
<dbReference type="Gene3D" id="3.40.50.300">
    <property type="entry name" value="P-loop containing nucleotide triphosphate hydrolases"/>
    <property type="match status" value="1"/>
</dbReference>
<name>T1GGP0_MEGSC</name>
<organism evidence="6 7">
    <name type="scientific">Megaselia scalaris</name>
    <name type="common">Humpbacked fly</name>
    <name type="synonym">Phora scalaris</name>
    <dbReference type="NCBI Taxonomy" id="36166"/>
    <lineage>
        <taxon>Eukaryota</taxon>
        <taxon>Metazoa</taxon>
        <taxon>Ecdysozoa</taxon>
        <taxon>Arthropoda</taxon>
        <taxon>Hexapoda</taxon>
        <taxon>Insecta</taxon>
        <taxon>Pterygota</taxon>
        <taxon>Neoptera</taxon>
        <taxon>Endopterygota</taxon>
        <taxon>Diptera</taxon>
        <taxon>Brachycera</taxon>
        <taxon>Muscomorpha</taxon>
        <taxon>Platypezoidea</taxon>
        <taxon>Phoridae</taxon>
        <taxon>Megaseliini</taxon>
        <taxon>Megaselia</taxon>
    </lineage>
</organism>
<evidence type="ECO:0000313" key="6">
    <source>
        <dbReference type="EnsemblMetazoa" id="MESCA002563-PA"/>
    </source>
</evidence>
<evidence type="ECO:0000313" key="7">
    <source>
        <dbReference type="Proteomes" id="UP000015102"/>
    </source>
</evidence>
<keyword evidence="7" id="KW-1185">Reference proteome</keyword>
<dbReference type="CDD" id="cd18787">
    <property type="entry name" value="SF2_C_DEAD"/>
    <property type="match status" value="1"/>
</dbReference>
<reference evidence="7" key="1">
    <citation type="submission" date="2013-02" db="EMBL/GenBank/DDBJ databases">
        <authorList>
            <person name="Hughes D."/>
        </authorList>
    </citation>
    <scope>NUCLEOTIDE SEQUENCE</scope>
    <source>
        <strain>Durham</strain>
        <strain evidence="7">NC isolate 2 -- Noor lab</strain>
    </source>
</reference>
<dbReference type="EMBL" id="CAQQ02131354">
    <property type="status" value="NOT_ANNOTATED_CDS"/>
    <property type="molecule type" value="Genomic_DNA"/>
</dbReference>
<dbReference type="STRING" id="36166.T1GGP0"/>
<dbReference type="PANTHER" id="PTHR47959:SF24">
    <property type="entry name" value="ATP-DEPENDENT RNA HELICASE"/>
    <property type="match status" value="1"/>
</dbReference>
<keyword evidence="1" id="KW-0547">Nucleotide-binding</keyword>
<keyword evidence="2" id="KW-0378">Hydrolase</keyword>
<dbReference type="EMBL" id="CAQQ02131350">
    <property type="status" value="NOT_ANNOTATED_CDS"/>
    <property type="molecule type" value="Genomic_DNA"/>
</dbReference>
<proteinExistence type="predicted"/>
<dbReference type="SUPFAM" id="SSF52540">
    <property type="entry name" value="P-loop containing nucleoside triphosphate hydrolases"/>
    <property type="match status" value="1"/>
</dbReference>
<keyword evidence="4" id="KW-0067">ATP-binding</keyword>
<dbReference type="InterPro" id="IPR027417">
    <property type="entry name" value="P-loop_NTPase"/>
</dbReference>
<dbReference type="Pfam" id="PF00271">
    <property type="entry name" value="Helicase_C"/>
    <property type="match status" value="1"/>
</dbReference>
<dbReference type="EMBL" id="CAQQ02131351">
    <property type="status" value="NOT_ANNOTATED_CDS"/>
    <property type="molecule type" value="Genomic_DNA"/>
</dbReference>
<dbReference type="Proteomes" id="UP000015102">
    <property type="component" value="Unassembled WGS sequence"/>
</dbReference>
<dbReference type="SMART" id="SM00490">
    <property type="entry name" value="HELICc"/>
    <property type="match status" value="1"/>
</dbReference>
<dbReference type="InterPro" id="IPR001650">
    <property type="entry name" value="Helicase_C-like"/>
</dbReference>
<dbReference type="GO" id="GO:0003724">
    <property type="term" value="F:RNA helicase activity"/>
    <property type="evidence" value="ECO:0007669"/>
    <property type="project" value="TreeGrafter"/>
</dbReference>
<protein>
    <recommendedName>
        <fullName evidence="5">Helicase C-terminal domain-containing protein</fullName>
    </recommendedName>
</protein>
<accession>T1GGP0</accession>
<dbReference type="OMA" id="CHRSHEV"/>
<dbReference type="GO" id="GO:0016787">
    <property type="term" value="F:hydrolase activity"/>
    <property type="evidence" value="ECO:0007669"/>
    <property type="project" value="UniProtKB-KW"/>
</dbReference>
<dbReference type="GO" id="GO:0005524">
    <property type="term" value="F:ATP binding"/>
    <property type="evidence" value="ECO:0007669"/>
    <property type="project" value="UniProtKB-KW"/>
</dbReference>
<evidence type="ECO:0000256" key="1">
    <source>
        <dbReference type="ARBA" id="ARBA00022741"/>
    </source>
</evidence>
<dbReference type="EMBL" id="CAQQ02131352">
    <property type="status" value="NOT_ANNOTATED_CDS"/>
    <property type="molecule type" value="Genomic_DNA"/>
</dbReference>
<sequence>MVLVEVLRKYKEENEDANIMIFTNTKKYCQLLSMTITSIGFENVCLHGFMRQKERVAALGRFKSKHTKILIATDVAARGLDIPNVQLVINHRLPHSPKEYIHRVGRTARAGRKGLAISILRFPRDLDFLYKIEEEIGTKLTEHQVDHYGSYAEPNPLTKNQLQPNSS</sequence>
<evidence type="ECO:0000256" key="2">
    <source>
        <dbReference type="ARBA" id="ARBA00022801"/>
    </source>
</evidence>
<dbReference type="AlphaFoldDB" id="T1GGP0"/>
<dbReference type="PROSITE" id="PS51194">
    <property type="entry name" value="HELICASE_CTER"/>
    <property type="match status" value="1"/>
</dbReference>
<keyword evidence="3" id="KW-0347">Helicase</keyword>
<dbReference type="EMBL" id="CAQQ02131353">
    <property type="status" value="NOT_ANNOTATED_CDS"/>
    <property type="molecule type" value="Genomic_DNA"/>
</dbReference>
<dbReference type="EnsemblMetazoa" id="MESCA002563-RA">
    <property type="protein sequence ID" value="MESCA002563-PA"/>
    <property type="gene ID" value="MESCA002563"/>
</dbReference>
<dbReference type="GO" id="GO:0005829">
    <property type="term" value="C:cytosol"/>
    <property type="evidence" value="ECO:0007669"/>
    <property type="project" value="TreeGrafter"/>
</dbReference>
<evidence type="ECO:0000259" key="5">
    <source>
        <dbReference type="PROSITE" id="PS51194"/>
    </source>
</evidence>
<dbReference type="InterPro" id="IPR050079">
    <property type="entry name" value="DEAD_box_RNA_helicase"/>
</dbReference>
<evidence type="ECO:0000256" key="4">
    <source>
        <dbReference type="ARBA" id="ARBA00022840"/>
    </source>
</evidence>
<feature type="domain" description="Helicase C-terminal" evidence="5">
    <location>
        <begin position="2"/>
        <end position="152"/>
    </location>
</feature>
<reference evidence="6" key="2">
    <citation type="submission" date="2015-06" db="UniProtKB">
        <authorList>
            <consortium name="EnsemblMetazoa"/>
        </authorList>
    </citation>
    <scope>IDENTIFICATION</scope>
</reference>
<dbReference type="HOGENOM" id="CLU_1596386_0_0_1"/>